<accession>A0ABU6VX46</accession>
<dbReference type="EMBL" id="JASCZI010153078">
    <property type="protein sequence ID" value="MED6177041.1"/>
    <property type="molecule type" value="Genomic_DNA"/>
</dbReference>
<proteinExistence type="predicted"/>
<reference evidence="1 2" key="1">
    <citation type="journal article" date="2023" name="Plants (Basel)">
        <title>Bridging the Gap: Combining Genomics and Transcriptomics Approaches to Understand Stylosanthes scabra, an Orphan Legume from the Brazilian Caatinga.</title>
        <authorList>
            <person name="Ferreira-Neto J.R.C."/>
            <person name="da Silva M.D."/>
            <person name="Binneck E."/>
            <person name="de Melo N.F."/>
            <person name="da Silva R.H."/>
            <person name="de Melo A.L.T.M."/>
            <person name="Pandolfi V."/>
            <person name="Bustamante F.O."/>
            <person name="Brasileiro-Vidal A.C."/>
            <person name="Benko-Iseppon A.M."/>
        </authorList>
    </citation>
    <scope>NUCLEOTIDE SEQUENCE [LARGE SCALE GENOMIC DNA]</scope>
    <source>
        <tissue evidence="1">Leaves</tissue>
    </source>
</reference>
<sequence>MTDEKIGRMNGMRDAGIPTAQIYMHFAEKSGGFEKMDGKSRVDFEVFSDVMARSGNNEAETDYYTSYGFPVMQTHVQALERSAASIYTREIFFLFQSLLLKASSVIIVD</sequence>
<organism evidence="1 2">
    <name type="scientific">Stylosanthes scabra</name>
    <dbReference type="NCBI Taxonomy" id="79078"/>
    <lineage>
        <taxon>Eukaryota</taxon>
        <taxon>Viridiplantae</taxon>
        <taxon>Streptophyta</taxon>
        <taxon>Embryophyta</taxon>
        <taxon>Tracheophyta</taxon>
        <taxon>Spermatophyta</taxon>
        <taxon>Magnoliopsida</taxon>
        <taxon>eudicotyledons</taxon>
        <taxon>Gunneridae</taxon>
        <taxon>Pentapetalae</taxon>
        <taxon>rosids</taxon>
        <taxon>fabids</taxon>
        <taxon>Fabales</taxon>
        <taxon>Fabaceae</taxon>
        <taxon>Papilionoideae</taxon>
        <taxon>50 kb inversion clade</taxon>
        <taxon>dalbergioids sensu lato</taxon>
        <taxon>Dalbergieae</taxon>
        <taxon>Pterocarpus clade</taxon>
        <taxon>Stylosanthes</taxon>
    </lineage>
</organism>
<name>A0ABU6VX46_9FABA</name>
<evidence type="ECO:0000313" key="1">
    <source>
        <dbReference type="EMBL" id="MED6177041.1"/>
    </source>
</evidence>
<evidence type="ECO:0000313" key="2">
    <source>
        <dbReference type="Proteomes" id="UP001341840"/>
    </source>
</evidence>
<keyword evidence="2" id="KW-1185">Reference proteome</keyword>
<protein>
    <submittedName>
        <fullName evidence="1">Uncharacterized protein</fullName>
    </submittedName>
</protein>
<dbReference type="Proteomes" id="UP001341840">
    <property type="component" value="Unassembled WGS sequence"/>
</dbReference>
<gene>
    <name evidence="1" type="ORF">PIB30_094004</name>
</gene>
<comment type="caution">
    <text evidence="1">The sequence shown here is derived from an EMBL/GenBank/DDBJ whole genome shotgun (WGS) entry which is preliminary data.</text>
</comment>